<evidence type="ECO:0000313" key="2">
    <source>
        <dbReference type="Proteomes" id="UP001283341"/>
    </source>
</evidence>
<organism evidence="1 2">
    <name type="scientific">Apodospora peruviana</name>
    <dbReference type="NCBI Taxonomy" id="516989"/>
    <lineage>
        <taxon>Eukaryota</taxon>
        <taxon>Fungi</taxon>
        <taxon>Dikarya</taxon>
        <taxon>Ascomycota</taxon>
        <taxon>Pezizomycotina</taxon>
        <taxon>Sordariomycetes</taxon>
        <taxon>Sordariomycetidae</taxon>
        <taxon>Sordariales</taxon>
        <taxon>Lasiosphaeriaceae</taxon>
        <taxon>Apodospora</taxon>
    </lineage>
</organism>
<gene>
    <name evidence="1" type="ORF">B0H66DRAFT_624685</name>
</gene>
<dbReference type="AlphaFoldDB" id="A0AAE0M1U1"/>
<dbReference type="Proteomes" id="UP001283341">
    <property type="component" value="Unassembled WGS sequence"/>
</dbReference>
<evidence type="ECO:0000313" key="1">
    <source>
        <dbReference type="EMBL" id="KAK3315905.1"/>
    </source>
</evidence>
<comment type="caution">
    <text evidence="1">The sequence shown here is derived from an EMBL/GenBank/DDBJ whole genome shotgun (WGS) entry which is preliminary data.</text>
</comment>
<reference evidence="1" key="2">
    <citation type="submission" date="2023-06" db="EMBL/GenBank/DDBJ databases">
        <authorList>
            <consortium name="Lawrence Berkeley National Laboratory"/>
            <person name="Haridas S."/>
            <person name="Hensen N."/>
            <person name="Bonometti L."/>
            <person name="Westerberg I."/>
            <person name="Brannstrom I.O."/>
            <person name="Guillou S."/>
            <person name="Cros-Aarteil S."/>
            <person name="Calhoun S."/>
            <person name="Kuo A."/>
            <person name="Mondo S."/>
            <person name="Pangilinan J."/>
            <person name="Riley R."/>
            <person name="Labutti K."/>
            <person name="Andreopoulos B."/>
            <person name="Lipzen A."/>
            <person name="Chen C."/>
            <person name="Yanf M."/>
            <person name="Daum C."/>
            <person name="Ng V."/>
            <person name="Clum A."/>
            <person name="Steindorff A."/>
            <person name="Ohm R."/>
            <person name="Martin F."/>
            <person name="Silar P."/>
            <person name="Natvig D."/>
            <person name="Lalanne C."/>
            <person name="Gautier V."/>
            <person name="Ament-Velasquez S.L."/>
            <person name="Kruys A."/>
            <person name="Hutchinson M.I."/>
            <person name="Powell A.J."/>
            <person name="Barry K."/>
            <person name="Miller A.N."/>
            <person name="Grigoriev I.V."/>
            <person name="Debuchy R."/>
            <person name="Gladieux P."/>
            <person name="Thoren M.H."/>
            <person name="Johannesson H."/>
        </authorList>
    </citation>
    <scope>NUCLEOTIDE SEQUENCE</scope>
    <source>
        <strain evidence="1">CBS 118394</strain>
    </source>
</reference>
<reference evidence="1" key="1">
    <citation type="journal article" date="2023" name="Mol. Phylogenet. Evol.">
        <title>Genome-scale phylogeny and comparative genomics of the fungal order Sordariales.</title>
        <authorList>
            <person name="Hensen N."/>
            <person name="Bonometti L."/>
            <person name="Westerberg I."/>
            <person name="Brannstrom I.O."/>
            <person name="Guillou S."/>
            <person name="Cros-Aarteil S."/>
            <person name="Calhoun S."/>
            <person name="Haridas S."/>
            <person name="Kuo A."/>
            <person name="Mondo S."/>
            <person name="Pangilinan J."/>
            <person name="Riley R."/>
            <person name="LaButti K."/>
            <person name="Andreopoulos B."/>
            <person name="Lipzen A."/>
            <person name="Chen C."/>
            <person name="Yan M."/>
            <person name="Daum C."/>
            <person name="Ng V."/>
            <person name="Clum A."/>
            <person name="Steindorff A."/>
            <person name="Ohm R.A."/>
            <person name="Martin F."/>
            <person name="Silar P."/>
            <person name="Natvig D.O."/>
            <person name="Lalanne C."/>
            <person name="Gautier V."/>
            <person name="Ament-Velasquez S.L."/>
            <person name="Kruys A."/>
            <person name="Hutchinson M.I."/>
            <person name="Powell A.J."/>
            <person name="Barry K."/>
            <person name="Miller A.N."/>
            <person name="Grigoriev I.V."/>
            <person name="Debuchy R."/>
            <person name="Gladieux P."/>
            <person name="Hiltunen Thoren M."/>
            <person name="Johannesson H."/>
        </authorList>
    </citation>
    <scope>NUCLEOTIDE SEQUENCE</scope>
    <source>
        <strain evidence="1">CBS 118394</strain>
    </source>
</reference>
<dbReference type="EMBL" id="JAUEDM010000005">
    <property type="protein sequence ID" value="KAK3315905.1"/>
    <property type="molecule type" value="Genomic_DNA"/>
</dbReference>
<keyword evidence="2" id="KW-1185">Reference proteome</keyword>
<name>A0AAE0M1U1_9PEZI</name>
<accession>A0AAE0M1U1</accession>
<sequence>MGLTGQPEVVFRCYCRLKSSRQLALWRHLVGTAFAYKNSTVTGASFGAVAWLYGTLDRDNQAYVLKHAGFDRQQLAFIRTSITVQRSLSYSTPSFATTLTTSGVYGKEFAHRIVQKYDADMDVRDADKDIIFNNLAGDTD</sequence>
<protein>
    <submittedName>
        <fullName evidence="1">Uncharacterized protein</fullName>
    </submittedName>
</protein>
<proteinExistence type="predicted"/>